<name>A0A261ERA9_9BIFI</name>
<keyword evidence="3" id="KW-1185">Reference proteome</keyword>
<gene>
    <name evidence="2" type="ORF">PSRA_1642</name>
</gene>
<comment type="caution">
    <text evidence="2">The sequence shown here is derived from an EMBL/GenBank/DDBJ whole genome shotgun (WGS) entry which is preliminary data.</text>
</comment>
<reference evidence="2 3" key="1">
    <citation type="journal article" date="2017" name="BMC Genomics">
        <title>Comparative genomic and phylogenomic analyses of the Bifidobacteriaceae family.</title>
        <authorList>
            <person name="Lugli G.A."/>
            <person name="Milani C."/>
            <person name="Turroni F."/>
            <person name="Duranti S."/>
            <person name="Mancabelli L."/>
            <person name="Mangifesta M."/>
            <person name="Ferrario C."/>
            <person name="Modesto M."/>
            <person name="Mattarelli P."/>
            <person name="Jiri K."/>
            <person name="van Sinderen D."/>
            <person name="Ventura M."/>
        </authorList>
    </citation>
    <scope>NUCLEOTIDE SEQUENCE [LARGE SCALE GENOMIC DNA]</scope>
    <source>
        <strain evidence="2 3">DSM 24742</strain>
    </source>
</reference>
<sequence>MKAQQIIYTSCRRGIDGGSSGFQNYSYSPQTKEWLDAGDAIGTLQSYQPPRLPGLPALPTAQEAQTLFPRRECFGRLDGPDGLYGMAICSYIGRDYPEGSVRGGNFLSHALLVPVESITEYPCVFIDSPSFVTWIDENRVRSDVRPEYLPEVNVEKNGEISLESVRSFLSEGDNAGLFALMLRCLLVRAKNGAVRSIIIRDSAENFTVWVSALEYALPVKQALDWGFSFYEYAPSQSSADVIRAVDGMAETLDAFPYDFVFDPDNGVMPVLEGEDDDETIALFAEFVATAMQYSPDSMRVFHDFLGRTSYTASGKGVASAYLACQLDSGAMTLADCDETEIKDCGRFLSNYGTADQRRVLFDTCLSTLREDELPDETREAIVECVAELISGDDKLRGYAFQEVRDILAALLTTRGVSEVLYRQVHDVAGVLPKAAAASLDSAVFAEVTANPGLSLDVTTSGSGVPWSVSEYAALASSVIAAEVVRGVNLPAGASGKQMLAAFSPQSSAAVRKLTDAIVAASLPSTGMDVASQLGRQWGGDSSLALMLDLLILQHPSASQELREYVIRQIADMLFSGDDRRKTEILQSLVGSGLSEDAFRFLQEMGNRSENDMVGFAHLLATILPALPAGFGAAYGQALVDWCWEGCVSSLSWAQSVAVFEQLAKMPVVSPQWRIDALAGLTSGIPIVNVEKARDEIDRLDRLYGMLSVPVPGRFLLAAQQLTIHSIGVLWSKSDALRARQWTETATRQGGTLPMQVLQEAEQHRYVQEMASSLAEYVTADGMFLRLQLHALPMPFTGALTRFVLNDIIRAGNVDTAMLLVLVDYLLIRYPEEIGYPEARGLGIDEVSFVNDVTRCLIDAGVKSSVLEKYVPSDDGKQSRQYKRLAEIFVKYMGRNLPNQELKTLMIRILPGISQHDQANRGFFGSLARRFGRK</sequence>
<dbReference type="Pfam" id="PF20013">
    <property type="entry name" value="GAP1-N2"/>
    <property type="match status" value="1"/>
</dbReference>
<dbReference type="InterPro" id="IPR045402">
    <property type="entry name" value="GAP1-N2"/>
</dbReference>
<protein>
    <recommendedName>
        <fullName evidence="1">GTPase-associated protein 1 N-terminal domain-containing protein</fullName>
    </recommendedName>
</protein>
<dbReference type="OrthoDB" id="3222004at2"/>
<dbReference type="EMBL" id="MWWR01000019">
    <property type="protein sequence ID" value="OZG49393.1"/>
    <property type="molecule type" value="Genomic_DNA"/>
</dbReference>
<evidence type="ECO:0000313" key="2">
    <source>
        <dbReference type="EMBL" id="OZG49393.1"/>
    </source>
</evidence>
<proteinExistence type="predicted"/>
<accession>A0A261ERA9</accession>
<dbReference type="RefSeq" id="WP_094661437.1">
    <property type="nucleotide sequence ID" value="NZ_MWWR01000019.1"/>
</dbReference>
<organism evidence="2 3">
    <name type="scientific">Pseudoscardovia radai</name>
    <dbReference type="NCBI Taxonomy" id="987066"/>
    <lineage>
        <taxon>Bacteria</taxon>
        <taxon>Bacillati</taxon>
        <taxon>Actinomycetota</taxon>
        <taxon>Actinomycetes</taxon>
        <taxon>Bifidobacteriales</taxon>
        <taxon>Bifidobacteriaceae</taxon>
        <taxon>Pseudoscardovia</taxon>
    </lineage>
</organism>
<dbReference type="AlphaFoldDB" id="A0A261ERA9"/>
<evidence type="ECO:0000313" key="3">
    <source>
        <dbReference type="Proteomes" id="UP000216725"/>
    </source>
</evidence>
<feature type="domain" description="GTPase-associated protein 1 N-terminal" evidence="1">
    <location>
        <begin position="3"/>
        <end position="135"/>
    </location>
</feature>
<dbReference type="Proteomes" id="UP000216725">
    <property type="component" value="Unassembled WGS sequence"/>
</dbReference>
<evidence type="ECO:0000259" key="1">
    <source>
        <dbReference type="Pfam" id="PF20013"/>
    </source>
</evidence>